<dbReference type="EMBL" id="BTSX01000004">
    <property type="protein sequence ID" value="GMS91733.1"/>
    <property type="molecule type" value="Genomic_DNA"/>
</dbReference>
<gene>
    <name evidence="1" type="ORF">PENTCL1PPCAC_13908</name>
</gene>
<sequence>FGVRIESGWVDFINCFHSEESFHCPSRIVKVDLPLHIVVLSEDVGEEIWSVCHDLLQTDSALGLVDGPTHQLPRSHDAINGGEALVQQHLPQGLSQSIRPIDGRPSALVTRQVTIHLARESGGRGAVAALESLLVTVCHRMPRQERN</sequence>
<feature type="non-terminal residue" evidence="1">
    <location>
        <position position="1"/>
    </location>
</feature>
<proteinExistence type="predicted"/>
<evidence type="ECO:0000313" key="2">
    <source>
        <dbReference type="Proteomes" id="UP001432027"/>
    </source>
</evidence>
<accession>A0AAV5TCD0</accession>
<keyword evidence="2" id="KW-1185">Reference proteome</keyword>
<reference evidence="1" key="1">
    <citation type="submission" date="2023-10" db="EMBL/GenBank/DDBJ databases">
        <title>Genome assembly of Pristionchus species.</title>
        <authorList>
            <person name="Yoshida K."/>
            <person name="Sommer R.J."/>
        </authorList>
    </citation>
    <scope>NUCLEOTIDE SEQUENCE</scope>
    <source>
        <strain evidence="1">RS0144</strain>
    </source>
</reference>
<name>A0AAV5TCD0_9BILA</name>
<evidence type="ECO:0000313" key="1">
    <source>
        <dbReference type="EMBL" id="GMS91733.1"/>
    </source>
</evidence>
<dbReference type="Proteomes" id="UP001432027">
    <property type="component" value="Unassembled WGS sequence"/>
</dbReference>
<comment type="caution">
    <text evidence="1">The sequence shown here is derived from an EMBL/GenBank/DDBJ whole genome shotgun (WGS) entry which is preliminary data.</text>
</comment>
<organism evidence="1 2">
    <name type="scientific">Pristionchus entomophagus</name>
    <dbReference type="NCBI Taxonomy" id="358040"/>
    <lineage>
        <taxon>Eukaryota</taxon>
        <taxon>Metazoa</taxon>
        <taxon>Ecdysozoa</taxon>
        <taxon>Nematoda</taxon>
        <taxon>Chromadorea</taxon>
        <taxon>Rhabditida</taxon>
        <taxon>Rhabditina</taxon>
        <taxon>Diplogasteromorpha</taxon>
        <taxon>Diplogasteroidea</taxon>
        <taxon>Neodiplogasteridae</taxon>
        <taxon>Pristionchus</taxon>
    </lineage>
</organism>
<feature type="non-terminal residue" evidence="1">
    <location>
        <position position="147"/>
    </location>
</feature>
<protein>
    <submittedName>
        <fullName evidence="1">Uncharacterized protein</fullName>
    </submittedName>
</protein>
<dbReference type="AlphaFoldDB" id="A0AAV5TCD0"/>